<feature type="compositionally biased region" description="Polar residues" evidence="3">
    <location>
        <begin position="590"/>
        <end position="607"/>
    </location>
</feature>
<protein>
    <recommendedName>
        <fullName evidence="8">Rho GTPase-activating protein 17</fullName>
    </recommendedName>
</protein>
<evidence type="ECO:0000256" key="2">
    <source>
        <dbReference type="ARBA" id="ARBA00022553"/>
    </source>
</evidence>
<dbReference type="GO" id="GO:0005096">
    <property type="term" value="F:GTPase activator activity"/>
    <property type="evidence" value="ECO:0007669"/>
    <property type="project" value="UniProtKB-KW"/>
</dbReference>
<dbReference type="SUPFAM" id="SSF103657">
    <property type="entry name" value="BAR/IMD domain-like"/>
    <property type="match status" value="1"/>
</dbReference>
<dbReference type="GO" id="GO:0035020">
    <property type="term" value="P:regulation of Rac protein signal transduction"/>
    <property type="evidence" value="ECO:0007669"/>
    <property type="project" value="TreeGrafter"/>
</dbReference>
<dbReference type="Pfam" id="PF03114">
    <property type="entry name" value="BAR"/>
    <property type="match status" value="1"/>
</dbReference>
<feature type="region of interest" description="Disordered" evidence="3">
    <location>
        <begin position="484"/>
        <end position="834"/>
    </location>
</feature>
<evidence type="ECO:0008006" key="8">
    <source>
        <dbReference type="Google" id="ProtNLM"/>
    </source>
</evidence>
<feature type="domain" description="BAR" evidence="5">
    <location>
        <begin position="1"/>
        <end position="243"/>
    </location>
</feature>
<dbReference type="InterPro" id="IPR000198">
    <property type="entry name" value="RhoGAP_dom"/>
</dbReference>
<accession>A0A8I6SKL5</accession>
<evidence type="ECO:0000313" key="7">
    <source>
        <dbReference type="Proteomes" id="UP000494040"/>
    </source>
</evidence>
<keyword evidence="2" id="KW-0597">Phosphoprotein</keyword>
<dbReference type="Pfam" id="PF00620">
    <property type="entry name" value="RhoGAP"/>
    <property type="match status" value="1"/>
</dbReference>
<dbReference type="Proteomes" id="UP000494040">
    <property type="component" value="Unassembled WGS sequence"/>
</dbReference>
<name>A0A8I6SKL5_CIMLE</name>
<dbReference type="FunFam" id="1.10.555.10:FF:000001">
    <property type="entry name" value="Rho GTPase activating protein 44"/>
    <property type="match status" value="1"/>
</dbReference>
<dbReference type="GO" id="GO:0007165">
    <property type="term" value="P:signal transduction"/>
    <property type="evidence" value="ECO:0007669"/>
    <property type="project" value="InterPro"/>
</dbReference>
<organism evidence="6 7">
    <name type="scientific">Cimex lectularius</name>
    <name type="common">Bed bug</name>
    <name type="synonym">Acanthia lectularia</name>
    <dbReference type="NCBI Taxonomy" id="79782"/>
    <lineage>
        <taxon>Eukaryota</taxon>
        <taxon>Metazoa</taxon>
        <taxon>Ecdysozoa</taxon>
        <taxon>Arthropoda</taxon>
        <taxon>Hexapoda</taxon>
        <taxon>Insecta</taxon>
        <taxon>Pterygota</taxon>
        <taxon>Neoptera</taxon>
        <taxon>Paraneoptera</taxon>
        <taxon>Hemiptera</taxon>
        <taxon>Heteroptera</taxon>
        <taxon>Panheteroptera</taxon>
        <taxon>Cimicomorpha</taxon>
        <taxon>Cimicidae</taxon>
        <taxon>Cimex</taxon>
    </lineage>
</organism>
<keyword evidence="7" id="KW-1185">Reference proteome</keyword>
<feature type="compositionally biased region" description="Basic and acidic residues" evidence="3">
    <location>
        <begin position="536"/>
        <end position="588"/>
    </location>
</feature>
<dbReference type="GO" id="GO:0032956">
    <property type="term" value="P:regulation of actin cytoskeleton organization"/>
    <property type="evidence" value="ECO:0007669"/>
    <property type="project" value="TreeGrafter"/>
</dbReference>
<dbReference type="Gene3D" id="1.20.1270.60">
    <property type="entry name" value="Arfaptin homology (AH) domain/BAR domain"/>
    <property type="match status" value="1"/>
</dbReference>
<evidence type="ECO:0000256" key="1">
    <source>
        <dbReference type="ARBA" id="ARBA00022468"/>
    </source>
</evidence>
<dbReference type="GeneID" id="106663654"/>
<dbReference type="OrthoDB" id="19923at2759"/>
<dbReference type="InterPro" id="IPR004148">
    <property type="entry name" value="BAR_dom"/>
</dbReference>
<reference evidence="6" key="1">
    <citation type="submission" date="2022-01" db="UniProtKB">
        <authorList>
            <consortium name="EnsemblMetazoa"/>
        </authorList>
    </citation>
    <scope>IDENTIFICATION</scope>
</reference>
<dbReference type="AlphaFoldDB" id="A0A8I6SKL5"/>
<dbReference type="PROSITE" id="PS50238">
    <property type="entry name" value="RHOGAP"/>
    <property type="match status" value="1"/>
</dbReference>
<dbReference type="Gene3D" id="1.10.555.10">
    <property type="entry name" value="Rho GTPase activation protein"/>
    <property type="match status" value="1"/>
</dbReference>
<dbReference type="SUPFAM" id="SSF48350">
    <property type="entry name" value="GTPase activation domain, GAP"/>
    <property type="match status" value="1"/>
</dbReference>
<dbReference type="PANTHER" id="PTHR14130:SF14">
    <property type="entry name" value="RHO GTPASE-ACTIVATING PROTEIN 92B"/>
    <property type="match status" value="1"/>
</dbReference>
<sequence>MKKQFFRVKQLADQRFSRAEKTEALSYDLVGTEKRIEFFRNVCSTAGKKLGNPSLGPGHDIEKRLKKNPEHLLGHTLIELASRHDDDHLLRQIVTDCGKIQLTLGQSIVSHEMTVESKIIDPLLNVCENDYPNILKHKKTLSKLILDMDSAKTRYIQATKHGNAAPGSKVDFIKEEWEEAEAKVEQCRDTLACEIFQLLSKEAELSATLLQYVILQKQHHDTASAFLNELIVEMEGTIKNCNSKVFGLPLEDHLRVTGRKIAYPIELCVCGIIALTGIAEEGLFRVAPGASKLRRMKLSLDAKCLQLHTALTEYRDPHVFAGVLKSYLRELPEPLLTNALYDQWMAAARVLTNGNTKDGLKAMSAVINSLPQANFDNLHYLIKFFSSLANSKETNKMTPQNIAIVLAPNLIWNEKESESLGINMNVASLHSVIVVTLVTYADLFFPGEMEFFLTIQFNRSEAPQNGVMNEHQNESEVTTDIKRAQSNDSLSDHNRKKQHGFRPSSYKLFCPPQGSPKPAVRSRKHKSTAPTPPVHLYKDDKHQNDEKAKEKKAKEDRPKSKLYDDAKIEQFTKCDKKTDTRESKKEDAETQTPTKAIEQVNLQQASRLNEKLDLPSFDEFSDSERRENCDMSNRKLGVLDKRTSKSGEDVRKVKYTQEGIYATMERKKPPKPAPRTSIDGEKVERPAIPERPANLHSLQRPQSLSFRLNRPVLESSPDGEGRSLERAHMYSVDKKQVAIIQIQSDKVLADNKLPEPKERRESGEKPEKPKKPESLGNQSGHQRAASEGCIIDTEEEDELSYIPIVELGFERRPPRPTPPPPPVVSPTRKESTNL</sequence>
<dbReference type="InterPro" id="IPR047165">
    <property type="entry name" value="RHG17/44/SH3BP1-like"/>
</dbReference>
<proteinExistence type="predicted"/>
<feature type="compositionally biased region" description="Pro residues" evidence="3">
    <location>
        <begin position="815"/>
        <end position="824"/>
    </location>
</feature>
<feature type="compositionally biased region" description="Polar residues" evidence="3">
    <location>
        <begin position="696"/>
        <end position="706"/>
    </location>
</feature>
<feature type="compositionally biased region" description="Basic and acidic residues" evidence="3">
    <location>
        <begin position="747"/>
        <end position="773"/>
    </location>
</feature>
<feature type="compositionally biased region" description="Basic and acidic residues" evidence="3">
    <location>
        <begin position="622"/>
        <end position="652"/>
    </location>
</feature>
<dbReference type="OMA" id="QHAMAPE"/>
<feature type="domain" description="Rho-GAP" evidence="4">
    <location>
        <begin position="248"/>
        <end position="445"/>
    </location>
</feature>
<evidence type="ECO:0000256" key="3">
    <source>
        <dbReference type="SAM" id="MobiDB-lite"/>
    </source>
</evidence>
<evidence type="ECO:0000259" key="5">
    <source>
        <dbReference type="PROSITE" id="PS51021"/>
    </source>
</evidence>
<dbReference type="InterPro" id="IPR008936">
    <property type="entry name" value="Rho_GTPase_activation_prot"/>
</dbReference>
<dbReference type="GO" id="GO:0005737">
    <property type="term" value="C:cytoplasm"/>
    <property type="evidence" value="ECO:0007669"/>
    <property type="project" value="InterPro"/>
</dbReference>
<feature type="compositionally biased region" description="Basic and acidic residues" evidence="3">
    <location>
        <begin position="484"/>
        <end position="493"/>
    </location>
</feature>
<dbReference type="SMART" id="SM00721">
    <property type="entry name" value="BAR"/>
    <property type="match status" value="1"/>
</dbReference>
<dbReference type="InterPro" id="IPR027267">
    <property type="entry name" value="AH/BAR_dom_sf"/>
</dbReference>
<dbReference type="SMART" id="SM00324">
    <property type="entry name" value="RhoGAP"/>
    <property type="match status" value="1"/>
</dbReference>
<keyword evidence="1" id="KW-0343">GTPase activation</keyword>
<evidence type="ECO:0000313" key="6">
    <source>
        <dbReference type="EnsemblMetazoa" id="XP_024084073.1"/>
    </source>
</evidence>
<evidence type="ECO:0000259" key="4">
    <source>
        <dbReference type="PROSITE" id="PS50238"/>
    </source>
</evidence>
<dbReference type="PROSITE" id="PS51021">
    <property type="entry name" value="BAR"/>
    <property type="match status" value="1"/>
</dbReference>
<feature type="compositionally biased region" description="Basic and acidic residues" evidence="3">
    <location>
        <begin position="719"/>
        <end position="736"/>
    </location>
</feature>
<dbReference type="RefSeq" id="XP_024084073.1">
    <property type="nucleotide sequence ID" value="XM_024228305.1"/>
</dbReference>
<dbReference type="PANTHER" id="PTHR14130">
    <property type="entry name" value="3BP-1 RELATED RHOGAP"/>
    <property type="match status" value="1"/>
</dbReference>
<feature type="compositionally biased region" description="Basic and acidic residues" evidence="3">
    <location>
        <begin position="678"/>
        <end position="688"/>
    </location>
</feature>
<dbReference type="EnsemblMetazoa" id="XM_024228305.1">
    <property type="protein sequence ID" value="XP_024084073.1"/>
    <property type="gene ID" value="LOC106663654"/>
</dbReference>